<comment type="caution">
    <text evidence="11">The sequence shown here is derived from an EMBL/GenBank/DDBJ whole genome shotgun (WGS) entry which is preliminary data.</text>
</comment>
<dbReference type="PRINTS" id="PR00100">
    <property type="entry name" value="AOTCASE"/>
</dbReference>
<dbReference type="FunFam" id="3.40.50.1370:FF:000008">
    <property type="entry name" value="Ornithine carbamoyltransferase"/>
    <property type="match status" value="1"/>
</dbReference>
<comment type="pathway">
    <text evidence="2">Amino-acid biosynthesis; L-arginine biosynthesis; L-arginine from L-ornithine and carbamoyl phosphate: step 1/3.</text>
</comment>
<comment type="catalytic activity">
    <reaction evidence="7 8">
        <text>carbamoyl phosphate + L-ornithine = L-citrulline + phosphate + H(+)</text>
        <dbReference type="Rhea" id="RHEA:19513"/>
        <dbReference type="ChEBI" id="CHEBI:15378"/>
        <dbReference type="ChEBI" id="CHEBI:43474"/>
        <dbReference type="ChEBI" id="CHEBI:46911"/>
        <dbReference type="ChEBI" id="CHEBI:57743"/>
        <dbReference type="ChEBI" id="CHEBI:58228"/>
        <dbReference type="EC" id="2.1.3.3"/>
    </reaction>
</comment>
<name>A0A2T4Z474_9BACL</name>
<dbReference type="NCBIfam" id="TIGR00658">
    <property type="entry name" value="orni_carb_tr"/>
    <property type="match status" value="1"/>
</dbReference>
<dbReference type="InterPro" id="IPR006131">
    <property type="entry name" value="Asp_carbamoyltransf_Asp/Orn-bd"/>
</dbReference>
<sequence>MSATTMTAVPPDLAGRDCLTVSAFSPEEVQGLIRHAYWLKEQKKAGKHYAPLTDKTLAMIFDKSSTRTRVSFETGMAQLGGHALALNRQELQLGRGESVEDTARILSGYVDAVLIRTFQHELVEQLAENASIPIINGLTDLHHPCQAFADVMTLAELKPGRDDLRLAYVGDGNNVLHSLAEAAALTGIELVAATPPGYEPDAAIWQQAQALASTTGARLHLTHDPREAVADADAVYTDVWASMGQEAEKEKRQRDFDGFIVDASLMNFARSDAVFLHCLPAYRGLEVAAEVMDGPQSVVFQQAENRLHVQKALLVSLLVGNG</sequence>
<evidence type="ECO:0000256" key="3">
    <source>
        <dbReference type="ARBA" id="ARBA00007805"/>
    </source>
</evidence>
<feature type="binding site" evidence="8">
    <location>
        <position position="174"/>
    </location>
    <ligand>
        <name>L-ornithine</name>
        <dbReference type="ChEBI" id="CHEBI:46911"/>
    </ligand>
</feature>
<reference evidence="11 12" key="1">
    <citation type="submission" date="2018-04" db="EMBL/GenBank/DDBJ databases">
        <title>Genomic Encyclopedia of Archaeal and Bacterial Type Strains, Phase II (KMG-II): from individual species to whole genera.</title>
        <authorList>
            <person name="Goeker M."/>
        </authorList>
    </citation>
    <scope>NUCLEOTIDE SEQUENCE [LARGE SCALE GENOMIC DNA]</scope>
    <source>
        <strain evidence="11 12">DSM 45169</strain>
    </source>
</reference>
<dbReference type="AlphaFoldDB" id="A0A2T4Z474"/>
<evidence type="ECO:0000256" key="4">
    <source>
        <dbReference type="ARBA" id="ARBA00013007"/>
    </source>
</evidence>
<feature type="binding site" evidence="8">
    <location>
        <position position="116"/>
    </location>
    <ligand>
        <name>carbamoyl phosphate</name>
        <dbReference type="ChEBI" id="CHEBI:58228"/>
    </ligand>
</feature>
<dbReference type="Proteomes" id="UP000241639">
    <property type="component" value="Unassembled WGS sequence"/>
</dbReference>
<comment type="subcellular location">
    <subcellularLocation>
        <location evidence="8">Cytoplasm</location>
    </subcellularLocation>
</comment>
<keyword evidence="8" id="KW-0963">Cytoplasm</keyword>
<feature type="domain" description="Aspartate/ornithine carbamoyltransferase Asp/Orn-binding" evidence="9">
    <location>
        <begin position="163"/>
        <end position="316"/>
    </location>
</feature>
<feature type="binding site" evidence="8">
    <location>
        <position position="92"/>
    </location>
    <ligand>
        <name>carbamoyl phosphate</name>
        <dbReference type="ChEBI" id="CHEBI:58228"/>
    </ligand>
</feature>
<evidence type="ECO:0000256" key="8">
    <source>
        <dbReference type="HAMAP-Rule" id="MF_01109"/>
    </source>
</evidence>
<evidence type="ECO:0000313" key="11">
    <source>
        <dbReference type="EMBL" id="PTM56680.1"/>
    </source>
</evidence>
<keyword evidence="12" id="KW-1185">Reference proteome</keyword>
<evidence type="ECO:0000256" key="7">
    <source>
        <dbReference type="ARBA" id="ARBA00048772"/>
    </source>
</evidence>
<dbReference type="Pfam" id="PF00185">
    <property type="entry name" value="OTCace"/>
    <property type="match status" value="1"/>
</dbReference>
<evidence type="ECO:0000313" key="12">
    <source>
        <dbReference type="Proteomes" id="UP000241639"/>
    </source>
</evidence>
<keyword evidence="6 8" id="KW-0808">Transferase</keyword>
<evidence type="ECO:0000256" key="2">
    <source>
        <dbReference type="ARBA" id="ARBA00004975"/>
    </source>
</evidence>
<dbReference type="EC" id="2.1.3.3" evidence="4 8"/>
<organism evidence="11 12">
    <name type="scientific">Desmospora activa DSM 45169</name>
    <dbReference type="NCBI Taxonomy" id="1121389"/>
    <lineage>
        <taxon>Bacteria</taxon>
        <taxon>Bacillati</taxon>
        <taxon>Bacillota</taxon>
        <taxon>Bacilli</taxon>
        <taxon>Bacillales</taxon>
        <taxon>Thermoactinomycetaceae</taxon>
        <taxon>Desmospora</taxon>
    </lineage>
</organism>
<evidence type="ECO:0000259" key="10">
    <source>
        <dbReference type="Pfam" id="PF02729"/>
    </source>
</evidence>
<dbReference type="GO" id="GO:0016597">
    <property type="term" value="F:amino acid binding"/>
    <property type="evidence" value="ECO:0007669"/>
    <property type="project" value="InterPro"/>
</dbReference>
<feature type="binding site" evidence="8">
    <location>
        <position position="306"/>
    </location>
    <ligand>
        <name>carbamoyl phosphate</name>
        <dbReference type="ChEBI" id="CHEBI:58228"/>
    </ligand>
</feature>
<feature type="binding site" evidence="8">
    <location>
        <begin position="65"/>
        <end position="68"/>
    </location>
    <ligand>
        <name>carbamoyl phosphate</name>
        <dbReference type="ChEBI" id="CHEBI:58228"/>
    </ligand>
</feature>
<feature type="domain" description="Aspartate/ornithine carbamoyltransferase carbamoyl-P binding" evidence="10">
    <location>
        <begin position="16"/>
        <end position="156"/>
    </location>
</feature>
<dbReference type="InterPro" id="IPR002292">
    <property type="entry name" value="Orn/put_carbamltrans"/>
</dbReference>
<evidence type="ECO:0000256" key="6">
    <source>
        <dbReference type="ARBA" id="ARBA00022679"/>
    </source>
</evidence>
<comment type="similarity">
    <text evidence="3 8">Belongs to the aspartate/ornithine carbamoyltransferase superfamily. OTCase family.</text>
</comment>
<dbReference type="GO" id="GO:0005737">
    <property type="term" value="C:cytoplasm"/>
    <property type="evidence" value="ECO:0007669"/>
    <property type="project" value="UniProtKB-SubCell"/>
</dbReference>
<dbReference type="PROSITE" id="PS00097">
    <property type="entry name" value="CARBAMOYLTRANSFERASE"/>
    <property type="match status" value="1"/>
</dbReference>
<dbReference type="PRINTS" id="PR00102">
    <property type="entry name" value="OTCASE"/>
</dbReference>
<dbReference type="InterPro" id="IPR036901">
    <property type="entry name" value="Asp/Orn_carbamoylTrfase_sf"/>
</dbReference>
<dbReference type="NCBIfam" id="NF001986">
    <property type="entry name" value="PRK00779.1"/>
    <property type="match status" value="1"/>
</dbReference>
<protein>
    <recommendedName>
        <fullName evidence="5 8">Ornithine carbamoyltransferase</fullName>
        <shortName evidence="8">OTCase</shortName>
        <ecNumber evidence="4 8">2.1.3.3</ecNumber>
    </recommendedName>
</protein>
<dbReference type="RefSeq" id="WP_425430481.1">
    <property type="nucleotide sequence ID" value="NZ_PZZP01000002.1"/>
</dbReference>
<feature type="binding site" evidence="8">
    <location>
        <position position="238"/>
    </location>
    <ligand>
        <name>L-ornithine</name>
        <dbReference type="ChEBI" id="CHEBI:46911"/>
    </ligand>
</feature>
<dbReference type="GO" id="GO:0042450">
    <property type="term" value="P:L-arginine biosynthetic process via ornithine"/>
    <property type="evidence" value="ECO:0007669"/>
    <property type="project" value="UniProtKB-UniRule"/>
</dbReference>
<feature type="binding site" evidence="8">
    <location>
        <begin position="143"/>
        <end position="146"/>
    </location>
    <ligand>
        <name>carbamoyl phosphate</name>
        <dbReference type="ChEBI" id="CHEBI:58228"/>
    </ligand>
</feature>
<gene>
    <name evidence="11" type="ORF">C8J48_3005</name>
</gene>
<dbReference type="InterPro" id="IPR024904">
    <property type="entry name" value="OTCase_ArgI"/>
</dbReference>
<dbReference type="Gene3D" id="3.40.50.1370">
    <property type="entry name" value="Aspartate/ornithine carbamoyltransferase"/>
    <property type="match status" value="2"/>
</dbReference>
<comment type="function">
    <text evidence="1">Reversibly catalyzes the transfer of the carbamoyl group from carbamoyl phosphate (CP) to the N(epsilon) atom of ornithine (ORN) to produce L-citrulline.</text>
</comment>
<dbReference type="PANTHER" id="PTHR45753">
    <property type="entry name" value="ORNITHINE CARBAMOYLTRANSFERASE, MITOCHONDRIAL"/>
    <property type="match status" value="1"/>
</dbReference>
<dbReference type="GO" id="GO:0004585">
    <property type="term" value="F:ornithine carbamoyltransferase activity"/>
    <property type="evidence" value="ECO:0007669"/>
    <property type="project" value="UniProtKB-UniRule"/>
</dbReference>
<dbReference type="EMBL" id="PZZP01000002">
    <property type="protein sequence ID" value="PTM56680.1"/>
    <property type="molecule type" value="Genomic_DNA"/>
</dbReference>
<dbReference type="InterPro" id="IPR006132">
    <property type="entry name" value="Asp/Orn_carbamoyltranf_P-bd"/>
</dbReference>
<dbReference type="Pfam" id="PF02729">
    <property type="entry name" value="OTCace_N"/>
    <property type="match status" value="1"/>
</dbReference>
<evidence type="ECO:0000259" key="9">
    <source>
        <dbReference type="Pfam" id="PF00185"/>
    </source>
</evidence>
<feature type="binding site" evidence="8">
    <location>
        <begin position="278"/>
        <end position="279"/>
    </location>
    <ligand>
        <name>carbamoyl phosphate</name>
        <dbReference type="ChEBI" id="CHEBI:58228"/>
    </ligand>
</feature>
<dbReference type="GO" id="GO:0019240">
    <property type="term" value="P:citrulline biosynthetic process"/>
    <property type="evidence" value="ECO:0007669"/>
    <property type="project" value="TreeGrafter"/>
</dbReference>
<dbReference type="SUPFAM" id="SSF53671">
    <property type="entry name" value="Aspartate/ornithine carbamoyltransferase"/>
    <property type="match status" value="1"/>
</dbReference>
<dbReference type="PANTHER" id="PTHR45753:SF3">
    <property type="entry name" value="ORNITHINE TRANSCARBAMYLASE, MITOCHONDRIAL"/>
    <property type="match status" value="1"/>
</dbReference>
<evidence type="ECO:0000256" key="5">
    <source>
        <dbReference type="ARBA" id="ARBA00016634"/>
    </source>
</evidence>
<dbReference type="HAMAP" id="MF_01109">
    <property type="entry name" value="OTCase"/>
    <property type="match status" value="1"/>
</dbReference>
<feature type="binding site" evidence="8">
    <location>
        <begin position="242"/>
        <end position="243"/>
    </location>
    <ligand>
        <name>L-ornithine</name>
        <dbReference type="ChEBI" id="CHEBI:46911"/>
    </ligand>
</feature>
<proteinExistence type="inferred from homology"/>
<evidence type="ECO:0000256" key="1">
    <source>
        <dbReference type="ARBA" id="ARBA00003822"/>
    </source>
</evidence>
<dbReference type="InterPro" id="IPR006130">
    <property type="entry name" value="Asp/Orn_carbamoylTrfase"/>
</dbReference>
<accession>A0A2T4Z474</accession>